<organism evidence="1 2">
    <name type="scientific">Pedobacter boryungensis</name>
    <dbReference type="NCBI Taxonomy" id="869962"/>
    <lineage>
        <taxon>Bacteria</taxon>
        <taxon>Pseudomonadati</taxon>
        <taxon>Bacteroidota</taxon>
        <taxon>Sphingobacteriia</taxon>
        <taxon>Sphingobacteriales</taxon>
        <taxon>Sphingobacteriaceae</taxon>
        <taxon>Pedobacter</taxon>
    </lineage>
</organism>
<evidence type="ECO:0000313" key="2">
    <source>
        <dbReference type="Proteomes" id="UP000762110"/>
    </source>
</evidence>
<keyword evidence="2" id="KW-1185">Reference proteome</keyword>
<accession>A0ABX2DHY4</accession>
<evidence type="ECO:0000313" key="1">
    <source>
        <dbReference type="EMBL" id="NQX33143.1"/>
    </source>
</evidence>
<reference evidence="1 2" key="1">
    <citation type="submission" date="2020-05" db="EMBL/GenBank/DDBJ databases">
        <title>Description of Pedobacter foliorum sp. nov.</title>
        <authorList>
            <person name="Qi S."/>
            <person name="Carlier A."/>
            <person name="Cnockaert M."/>
            <person name="Vandamme P."/>
        </authorList>
    </citation>
    <scope>NUCLEOTIDE SEQUENCE [LARGE SCALE GENOMIC DNA]</scope>
    <source>
        <strain evidence="1 2">LMG 31300</strain>
    </source>
</reference>
<proteinExistence type="predicted"/>
<dbReference type="RefSeq" id="WP_173273968.1">
    <property type="nucleotide sequence ID" value="NZ_JABMKV010000005.1"/>
</dbReference>
<gene>
    <name evidence="1" type="ORF">HQN85_15505</name>
</gene>
<protein>
    <submittedName>
        <fullName evidence="1">Uncharacterized protein</fullName>
    </submittedName>
</protein>
<dbReference type="Proteomes" id="UP000762110">
    <property type="component" value="Unassembled WGS sequence"/>
</dbReference>
<dbReference type="EMBL" id="JABMKV010000005">
    <property type="protein sequence ID" value="NQX33143.1"/>
    <property type="molecule type" value="Genomic_DNA"/>
</dbReference>
<comment type="caution">
    <text evidence="1">The sequence shown here is derived from an EMBL/GenBank/DDBJ whole genome shotgun (WGS) entry which is preliminary data.</text>
</comment>
<name>A0ABX2DHY4_9SPHI</name>
<sequence>MNIQKLLPLILLICVPIWLKAQDSPEDFELKGMKSFIAALNKNEKVRLSNMTHYPIKVTIKKKIVTLKNNKDFITYYDRVFTKAFKSEIERDLSWENLLSDPKDGSWGIGVGQLWFTDYGKRGVLCSAINNVW</sequence>